<dbReference type="RefSeq" id="WP_188073103.1">
    <property type="nucleotide sequence ID" value="NZ_BSPS01000096.1"/>
</dbReference>
<name>A0A7W6BMG0_9SPHN</name>
<evidence type="ECO:0008006" key="3">
    <source>
        <dbReference type="Google" id="ProtNLM"/>
    </source>
</evidence>
<dbReference type="Proteomes" id="UP000571950">
    <property type="component" value="Unassembled WGS sequence"/>
</dbReference>
<evidence type="ECO:0000313" key="1">
    <source>
        <dbReference type="EMBL" id="MBB3927636.1"/>
    </source>
</evidence>
<dbReference type="EMBL" id="JACIDT010000013">
    <property type="protein sequence ID" value="MBB3927636.1"/>
    <property type="molecule type" value="Genomic_DNA"/>
</dbReference>
<sequence length="239" mass="26543">MAGRDIVEASGLSEDAEAEVRHRCGYGCIRCGVTVYHYAVLPIPDEPDWEAPATVLLCPECYALLRRHPLSAEQYGLLLRRPVLRDPDFYRQHLPFGSVLPQMRAGGPVPVHDVSVPVLAGDQAPLILSLPASGVGALRISLFLSGPDHVLRRVVDANHWAPEEEGWHFAHRESRYVVESDRSDARAELDFTAPGRLTVVRLRTWIGEVLIDLTPDWLEVNGTRMTGVIASRQLAGYRL</sequence>
<keyword evidence="2" id="KW-1185">Reference proteome</keyword>
<comment type="caution">
    <text evidence="1">The sequence shown here is derived from an EMBL/GenBank/DDBJ whole genome shotgun (WGS) entry which is preliminary data.</text>
</comment>
<gene>
    <name evidence="1" type="ORF">GGR43_003368</name>
</gene>
<proteinExistence type="predicted"/>
<protein>
    <recommendedName>
        <fullName evidence="3">HNH endonuclease</fullName>
    </recommendedName>
</protein>
<reference evidence="1 2" key="1">
    <citation type="submission" date="2020-08" db="EMBL/GenBank/DDBJ databases">
        <title>Genomic Encyclopedia of Type Strains, Phase IV (KMG-IV): sequencing the most valuable type-strain genomes for metagenomic binning, comparative biology and taxonomic classification.</title>
        <authorList>
            <person name="Goeker M."/>
        </authorList>
    </citation>
    <scope>NUCLEOTIDE SEQUENCE [LARGE SCALE GENOMIC DNA]</scope>
    <source>
        <strain evidence="1 2">DSM 26189</strain>
    </source>
</reference>
<dbReference type="AlphaFoldDB" id="A0A7W6BMG0"/>
<accession>A0A7W6BMG0</accession>
<evidence type="ECO:0000313" key="2">
    <source>
        <dbReference type="Proteomes" id="UP000571950"/>
    </source>
</evidence>
<organism evidence="1 2">
    <name type="scientific">Sphingobium jiangsuense</name>
    <dbReference type="NCBI Taxonomy" id="870476"/>
    <lineage>
        <taxon>Bacteria</taxon>
        <taxon>Pseudomonadati</taxon>
        <taxon>Pseudomonadota</taxon>
        <taxon>Alphaproteobacteria</taxon>
        <taxon>Sphingomonadales</taxon>
        <taxon>Sphingomonadaceae</taxon>
        <taxon>Sphingobium</taxon>
    </lineage>
</organism>